<accession>A0A813CDJ1</accession>
<keyword evidence="1" id="KW-0677">Repeat</keyword>
<dbReference type="SUPFAM" id="SSF49785">
    <property type="entry name" value="Galactose-binding domain-like"/>
    <property type="match status" value="2"/>
</dbReference>
<evidence type="ECO:0008006" key="5">
    <source>
        <dbReference type="Google" id="ProtNLM"/>
    </source>
</evidence>
<dbReference type="PANTHER" id="PTHR47447:SF17">
    <property type="entry name" value="OS12G0638900 PROTEIN"/>
    <property type="match status" value="1"/>
</dbReference>
<reference evidence="3" key="1">
    <citation type="submission" date="2021-02" db="EMBL/GenBank/DDBJ databases">
        <authorList>
            <person name="Dougan E. K."/>
            <person name="Rhodes N."/>
            <person name="Thang M."/>
            <person name="Chan C."/>
        </authorList>
    </citation>
    <scope>NUCLEOTIDE SEQUENCE</scope>
</reference>
<dbReference type="Gene3D" id="2.60.120.260">
    <property type="entry name" value="Galactose-binding domain-like"/>
    <property type="match status" value="2"/>
</dbReference>
<evidence type="ECO:0000256" key="1">
    <source>
        <dbReference type="ARBA" id="ARBA00022737"/>
    </source>
</evidence>
<dbReference type="Proteomes" id="UP000601435">
    <property type="component" value="Unassembled WGS sequence"/>
</dbReference>
<sequence length="490" mass="53730">MALALLSAMGTQKIRLDAVCCSASINACQHWHQWARALAISERMVAEGIAMNTVTFNACISACEEAGKWKEALSLLQMMDAASQKKTTISYNAAMSACGAAGKLRAESKKREGANFAKSFPAMAMKLWLLALTSLLNVARAIKVDLNSSKVSQPTRYSHYRLYVAKNGGAGAFCVKMYFYDTKDAEITTPVAGGSAPNQWSGGWSIAHGFNRERNTYCSKNGHPTGWLQYHFGEKKSLGAYALSHYWGGTTWNVVDWTFEGSNDGNTWTILHTKKGQPLVEGEKKMKFSLPTAPACTGKPVPEYECDKITDPTVCANSYARTPEKGFFAQCGMSGALCLSKGPRCEAVEQADAHSYYRLNVKKNGGATAFCVKMYFTDLTGTELATPVDGGSAPNEWGGGWSIAHGFNKERNTYCSKSNNPTGWLQYKFDKSVSLSSYSLSHYWGGTSWNLVDWTFETSSDGKTWKVLDTQTNHPLVQGEKKMQFSLSVK</sequence>
<dbReference type="OrthoDB" id="410869at2759"/>
<proteinExistence type="predicted"/>
<evidence type="ECO:0000313" key="4">
    <source>
        <dbReference type="Proteomes" id="UP000601435"/>
    </source>
</evidence>
<dbReference type="PROSITE" id="PS51375">
    <property type="entry name" value="PPR"/>
    <property type="match status" value="1"/>
</dbReference>
<dbReference type="InterPro" id="IPR011990">
    <property type="entry name" value="TPR-like_helical_dom_sf"/>
</dbReference>
<dbReference type="InterPro" id="IPR008979">
    <property type="entry name" value="Galactose-bd-like_sf"/>
</dbReference>
<dbReference type="Gene3D" id="1.25.40.10">
    <property type="entry name" value="Tetratricopeptide repeat domain"/>
    <property type="match status" value="1"/>
</dbReference>
<gene>
    <name evidence="3" type="ORF">SNEC2469_LOCUS34409</name>
</gene>
<protein>
    <recommendedName>
        <fullName evidence="5">F5/8 type C domain-containing protein</fullName>
    </recommendedName>
</protein>
<keyword evidence="4" id="KW-1185">Reference proteome</keyword>
<evidence type="ECO:0000256" key="2">
    <source>
        <dbReference type="PROSITE-ProRule" id="PRU00708"/>
    </source>
</evidence>
<feature type="repeat" description="PPR" evidence="2">
    <location>
        <begin position="52"/>
        <end position="86"/>
    </location>
</feature>
<dbReference type="PANTHER" id="PTHR47447">
    <property type="entry name" value="OS03G0856100 PROTEIN"/>
    <property type="match status" value="1"/>
</dbReference>
<dbReference type="AlphaFoldDB" id="A0A813CDJ1"/>
<comment type="caution">
    <text evidence="3">The sequence shown here is derived from an EMBL/GenBank/DDBJ whole genome shotgun (WGS) entry which is preliminary data.</text>
</comment>
<dbReference type="NCBIfam" id="TIGR00756">
    <property type="entry name" value="PPR"/>
    <property type="match status" value="1"/>
</dbReference>
<evidence type="ECO:0000313" key="3">
    <source>
        <dbReference type="EMBL" id="CAE7941788.1"/>
    </source>
</evidence>
<organism evidence="3 4">
    <name type="scientific">Symbiodinium necroappetens</name>
    <dbReference type="NCBI Taxonomy" id="1628268"/>
    <lineage>
        <taxon>Eukaryota</taxon>
        <taxon>Sar</taxon>
        <taxon>Alveolata</taxon>
        <taxon>Dinophyceae</taxon>
        <taxon>Suessiales</taxon>
        <taxon>Symbiodiniaceae</taxon>
        <taxon>Symbiodinium</taxon>
    </lineage>
</organism>
<name>A0A813CDJ1_9DINO</name>
<dbReference type="EMBL" id="CAJNJA010094920">
    <property type="protein sequence ID" value="CAE7941788.1"/>
    <property type="molecule type" value="Genomic_DNA"/>
</dbReference>
<dbReference type="InterPro" id="IPR002885">
    <property type="entry name" value="PPR_rpt"/>
</dbReference>
<dbReference type="Pfam" id="PF13812">
    <property type="entry name" value="PPR_3"/>
    <property type="match status" value="1"/>
</dbReference>